<comment type="caution">
    <text evidence="4">The sequence shown here is derived from an EMBL/GenBank/DDBJ whole genome shotgun (WGS) entry which is preliminary data.</text>
</comment>
<keyword evidence="5" id="KW-1185">Reference proteome</keyword>
<evidence type="ECO:0000256" key="2">
    <source>
        <dbReference type="ARBA" id="ARBA00022837"/>
    </source>
</evidence>
<dbReference type="GO" id="GO:0046872">
    <property type="term" value="F:metal ion binding"/>
    <property type="evidence" value="ECO:0007669"/>
    <property type="project" value="UniProtKB-KW"/>
</dbReference>
<evidence type="ECO:0000256" key="1">
    <source>
        <dbReference type="ARBA" id="ARBA00022723"/>
    </source>
</evidence>
<organism evidence="4 5">
    <name type="scientific">Capsicum baccatum</name>
    <name type="common">Peruvian pepper</name>
    <dbReference type="NCBI Taxonomy" id="33114"/>
    <lineage>
        <taxon>Eukaryota</taxon>
        <taxon>Viridiplantae</taxon>
        <taxon>Streptophyta</taxon>
        <taxon>Embryophyta</taxon>
        <taxon>Tracheophyta</taxon>
        <taxon>Spermatophyta</taxon>
        <taxon>Magnoliopsida</taxon>
        <taxon>eudicotyledons</taxon>
        <taxon>Gunneridae</taxon>
        <taxon>Pentapetalae</taxon>
        <taxon>asterids</taxon>
        <taxon>lamiids</taxon>
        <taxon>Solanales</taxon>
        <taxon>Solanaceae</taxon>
        <taxon>Solanoideae</taxon>
        <taxon>Capsiceae</taxon>
        <taxon>Capsicum</taxon>
    </lineage>
</organism>
<dbReference type="PANTHER" id="PTHR46502">
    <property type="entry name" value="C2 DOMAIN-CONTAINING"/>
    <property type="match status" value="1"/>
</dbReference>
<dbReference type="PROSITE" id="PS50004">
    <property type="entry name" value="C2"/>
    <property type="match status" value="1"/>
</dbReference>
<keyword evidence="1" id="KW-0479">Metal-binding</keyword>
<evidence type="ECO:0000313" key="5">
    <source>
        <dbReference type="Proteomes" id="UP000224567"/>
    </source>
</evidence>
<protein>
    <submittedName>
        <fullName evidence="4">Elicitor-responsive protein 1</fullName>
    </submittedName>
</protein>
<dbReference type="Proteomes" id="UP000224567">
    <property type="component" value="Unassembled WGS sequence"/>
</dbReference>
<reference evidence="4 5" key="1">
    <citation type="journal article" date="2017" name="Genome Biol.">
        <title>New reference genome sequences of hot pepper reveal the massive evolution of plant disease-resistance genes by retroduplication.</title>
        <authorList>
            <person name="Kim S."/>
            <person name="Park J."/>
            <person name="Yeom S.I."/>
            <person name="Kim Y.M."/>
            <person name="Seo E."/>
            <person name="Kim K.T."/>
            <person name="Kim M.S."/>
            <person name="Lee J.M."/>
            <person name="Cheong K."/>
            <person name="Shin H.S."/>
            <person name="Kim S.B."/>
            <person name="Han K."/>
            <person name="Lee J."/>
            <person name="Park M."/>
            <person name="Lee H.A."/>
            <person name="Lee H.Y."/>
            <person name="Lee Y."/>
            <person name="Oh S."/>
            <person name="Lee J.H."/>
            <person name="Choi E."/>
            <person name="Choi E."/>
            <person name="Lee S.E."/>
            <person name="Jeon J."/>
            <person name="Kim H."/>
            <person name="Choi G."/>
            <person name="Song H."/>
            <person name="Lee J."/>
            <person name="Lee S.C."/>
            <person name="Kwon J.K."/>
            <person name="Lee H.Y."/>
            <person name="Koo N."/>
            <person name="Hong Y."/>
            <person name="Kim R.W."/>
            <person name="Kang W.H."/>
            <person name="Huh J.H."/>
            <person name="Kang B.C."/>
            <person name="Yang T.J."/>
            <person name="Lee Y.H."/>
            <person name="Bennetzen J.L."/>
            <person name="Choi D."/>
        </authorList>
    </citation>
    <scope>NUCLEOTIDE SEQUENCE [LARGE SCALE GENOMIC DNA]</scope>
    <source>
        <strain evidence="5">cv. PBC81</strain>
    </source>
</reference>
<gene>
    <name evidence="4" type="ORF">CQW23_08827</name>
</gene>
<dbReference type="SMART" id="SM00239">
    <property type="entry name" value="C2"/>
    <property type="match status" value="1"/>
</dbReference>
<dbReference type="SUPFAM" id="SSF49562">
    <property type="entry name" value="C2 domain (Calcium/lipid-binding domain, CaLB)"/>
    <property type="match status" value="1"/>
</dbReference>
<evidence type="ECO:0000259" key="3">
    <source>
        <dbReference type="PROSITE" id="PS50004"/>
    </source>
</evidence>
<accession>A0A2G2XA48</accession>
<dbReference type="Pfam" id="PF00168">
    <property type="entry name" value="C2"/>
    <property type="match status" value="1"/>
</dbReference>
<name>A0A2G2XA48_CAPBA</name>
<reference evidence="5" key="2">
    <citation type="journal article" date="2017" name="J. Anim. Genet.">
        <title>Multiple reference genome sequences of hot pepper reveal the massive evolution of plant disease resistance genes by retroduplication.</title>
        <authorList>
            <person name="Kim S."/>
            <person name="Park J."/>
            <person name="Yeom S.-I."/>
            <person name="Kim Y.-M."/>
            <person name="Seo E."/>
            <person name="Kim K.-T."/>
            <person name="Kim M.-S."/>
            <person name="Lee J.M."/>
            <person name="Cheong K."/>
            <person name="Shin H.-S."/>
            <person name="Kim S.-B."/>
            <person name="Han K."/>
            <person name="Lee J."/>
            <person name="Park M."/>
            <person name="Lee H.-A."/>
            <person name="Lee H.-Y."/>
            <person name="Lee Y."/>
            <person name="Oh S."/>
            <person name="Lee J.H."/>
            <person name="Choi E."/>
            <person name="Choi E."/>
            <person name="Lee S.E."/>
            <person name="Jeon J."/>
            <person name="Kim H."/>
            <person name="Choi G."/>
            <person name="Song H."/>
            <person name="Lee J."/>
            <person name="Lee S.-C."/>
            <person name="Kwon J.-K."/>
            <person name="Lee H.-Y."/>
            <person name="Koo N."/>
            <person name="Hong Y."/>
            <person name="Kim R.W."/>
            <person name="Kang W.-H."/>
            <person name="Huh J.H."/>
            <person name="Kang B.-C."/>
            <person name="Yang T.-J."/>
            <person name="Lee Y.-H."/>
            <person name="Bennetzen J.L."/>
            <person name="Choi D."/>
        </authorList>
    </citation>
    <scope>NUCLEOTIDE SEQUENCE [LARGE SCALE GENOMIC DNA]</scope>
    <source>
        <strain evidence="5">cv. PBC81</strain>
    </source>
</reference>
<feature type="domain" description="C2" evidence="3">
    <location>
        <begin position="1"/>
        <end position="111"/>
    </location>
</feature>
<dbReference type="EMBL" id="MLFT02000003">
    <property type="protein sequence ID" value="PHT54365.1"/>
    <property type="molecule type" value="Genomic_DNA"/>
</dbReference>
<sequence length="160" mass="18183">MTTTFGIMEVNLVSARGLKNNEFWGGGIDPYVLLQYRGQERKSSTVRAGQGSKPEWNEKFTFKIEYPSVDGQYKLILKLMDHDTFSADDYLGDATIYLKEFIELGLENGKAEIHPKKYSVVGSDQCYCGEIQVGITFTPKKATQYEEVEYGGWKESDEYS</sequence>
<dbReference type="STRING" id="33114.A0A2G2XA48"/>
<proteinExistence type="predicted"/>
<evidence type="ECO:0000313" key="4">
    <source>
        <dbReference type="EMBL" id="PHT54365.1"/>
    </source>
</evidence>
<dbReference type="OrthoDB" id="419768at2759"/>
<dbReference type="AlphaFoldDB" id="A0A2G2XA48"/>
<dbReference type="InterPro" id="IPR000008">
    <property type="entry name" value="C2_dom"/>
</dbReference>
<dbReference type="InterPro" id="IPR035892">
    <property type="entry name" value="C2_domain_sf"/>
</dbReference>
<keyword evidence="2" id="KW-0106">Calcium</keyword>
<dbReference type="PANTHER" id="PTHR46502:SF15">
    <property type="entry name" value="16 KDA PHLOEM PROTEIN 1"/>
    <property type="match status" value="1"/>
</dbReference>
<dbReference type="Gene3D" id="2.60.40.150">
    <property type="entry name" value="C2 domain"/>
    <property type="match status" value="1"/>
</dbReference>